<dbReference type="RefSeq" id="WP_265734816.1">
    <property type="nucleotide sequence ID" value="NZ_BGZH01000007.1"/>
</dbReference>
<dbReference type="Proteomes" id="UP000340077">
    <property type="component" value="Unassembled WGS sequence"/>
</dbReference>
<accession>A0A5M3PTQ0</accession>
<gene>
    <name evidence="1" type="ORF">MS5N3_37730</name>
</gene>
<proteinExistence type="predicted"/>
<comment type="caution">
    <text evidence="1">The sequence shown here is derived from an EMBL/GenBank/DDBJ whole genome shotgun (WGS) entry which is preliminary data.</text>
</comment>
<name>A0A5M3PTQ0_9GAMM</name>
<evidence type="ECO:0000313" key="2">
    <source>
        <dbReference type="Proteomes" id="UP000340077"/>
    </source>
</evidence>
<evidence type="ECO:0000313" key="1">
    <source>
        <dbReference type="EMBL" id="GBO86322.1"/>
    </source>
</evidence>
<sequence>MKTKLQLAKYGKWIIAVLLLATVLGSEVDFRFVSKDWTLELHIK</sequence>
<keyword evidence="2" id="KW-1185">Reference proteome</keyword>
<protein>
    <submittedName>
        <fullName evidence="1">Uncharacterized protein</fullName>
    </submittedName>
</protein>
<dbReference type="AlphaFoldDB" id="A0A5M3PTQ0"/>
<dbReference type="EMBL" id="BGZH01000007">
    <property type="protein sequence ID" value="GBO86322.1"/>
    <property type="molecule type" value="Genomic_DNA"/>
</dbReference>
<reference evidence="1 2" key="1">
    <citation type="journal article" date="2019" name="J. Gen. Appl. Microbiol.">
        <title>Aerobic degradation of cis-dichloroethene by the marine bacterium Marinobacter salsuginis strain 5N-3.</title>
        <authorList>
            <person name="Inoue Y."/>
            <person name="Fukunaga Y."/>
            <person name="Katsumata H."/>
            <person name="Ohji S."/>
            <person name="Hosoyama A."/>
            <person name="Mori K."/>
            <person name="Ando K."/>
        </authorList>
    </citation>
    <scope>NUCLEOTIDE SEQUENCE [LARGE SCALE GENOMIC DNA]</scope>
    <source>
        <strain evidence="1 2">5N-3</strain>
    </source>
</reference>
<organism evidence="1 2">
    <name type="scientific">Marinobacter salsuginis</name>
    <dbReference type="NCBI Taxonomy" id="418719"/>
    <lineage>
        <taxon>Bacteria</taxon>
        <taxon>Pseudomonadati</taxon>
        <taxon>Pseudomonadota</taxon>
        <taxon>Gammaproteobacteria</taxon>
        <taxon>Pseudomonadales</taxon>
        <taxon>Marinobacteraceae</taxon>
        <taxon>Marinobacter</taxon>
    </lineage>
</organism>